<dbReference type="InterPro" id="IPR022735">
    <property type="entry name" value="bMERB_dom"/>
</dbReference>
<sequence length="123" mass="14174">MSNSIFSQLFELSRGPQPGKRHLLTLLNGVGRSYTFLNHVLARTSCGFGQLSVILVSGSRLRRQELEKRQANLEYELRLLVAKQDMFKTQEEKEREQQLLRDLLKTVNERAELVTRSEETPDG</sequence>
<organism evidence="3 4">
    <name type="scientific">Paragonimus westermani</name>
    <dbReference type="NCBI Taxonomy" id="34504"/>
    <lineage>
        <taxon>Eukaryota</taxon>
        <taxon>Metazoa</taxon>
        <taxon>Spiralia</taxon>
        <taxon>Lophotrochozoa</taxon>
        <taxon>Platyhelminthes</taxon>
        <taxon>Trematoda</taxon>
        <taxon>Digenea</taxon>
        <taxon>Plagiorchiida</taxon>
        <taxon>Troglotremata</taxon>
        <taxon>Troglotrematidae</taxon>
        <taxon>Paragonimus</taxon>
    </lineage>
</organism>
<evidence type="ECO:0000259" key="2">
    <source>
        <dbReference type="PROSITE" id="PS51848"/>
    </source>
</evidence>
<dbReference type="Pfam" id="PF12130">
    <property type="entry name" value="bMERB_dom"/>
    <property type="match status" value="1"/>
</dbReference>
<evidence type="ECO:0000313" key="4">
    <source>
        <dbReference type="Proteomes" id="UP000324629"/>
    </source>
</evidence>
<proteinExistence type="predicted"/>
<evidence type="ECO:0000313" key="3">
    <source>
        <dbReference type="EMBL" id="KAA3672691.1"/>
    </source>
</evidence>
<reference evidence="3 4" key="1">
    <citation type="journal article" date="2019" name="Gigascience">
        <title>Whole-genome sequence of the oriental lung fluke Paragonimus westermani.</title>
        <authorList>
            <person name="Oey H."/>
            <person name="Zakrzewski M."/>
            <person name="Narain K."/>
            <person name="Devi K.R."/>
            <person name="Agatsuma T."/>
            <person name="Nawaratna S."/>
            <person name="Gobert G.N."/>
            <person name="Jones M.K."/>
            <person name="Ragan M.A."/>
            <person name="McManus D.P."/>
            <person name="Krause L."/>
        </authorList>
    </citation>
    <scope>NUCLEOTIDE SEQUENCE [LARGE SCALE GENOMIC DNA]</scope>
    <source>
        <strain evidence="3 4">IND2009</strain>
    </source>
</reference>
<accession>A0A5J4NAP6</accession>
<dbReference type="EMBL" id="QNGE01004642">
    <property type="protein sequence ID" value="KAA3672691.1"/>
    <property type="molecule type" value="Genomic_DNA"/>
</dbReference>
<feature type="domain" description="BMERB" evidence="2">
    <location>
        <begin position="1"/>
        <end position="123"/>
    </location>
</feature>
<keyword evidence="1" id="KW-0175">Coiled coil</keyword>
<dbReference type="SMART" id="SM01203">
    <property type="entry name" value="DUF3585"/>
    <property type="match status" value="1"/>
</dbReference>
<dbReference type="Proteomes" id="UP000324629">
    <property type="component" value="Unassembled WGS sequence"/>
</dbReference>
<name>A0A5J4NAP6_9TREM</name>
<dbReference type="AlphaFoldDB" id="A0A5J4NAP6"/>
<evidence type="ECO:0000256" key="1">
    <source>
        <dbReference type="SAM" id="Coils"/>
    </source>
</evidence>
<protein>
    <recommendedName>
        <fullName evidence="2">BMERB domain-containing protein</fullName>
    </recommendedName>
</protein>
<feature type="coiled-coil region" evidence="1">
    <location>
        <begin position="63"/>
        <end position="110"/>
    </location>
</feature>
<comment type="caution">
    <text evidence="3">The sequence shown here is derived from an EMBL/GenBank/DDBJ whole genome shotgun (WGS) entry which is preliminary data.</text>
</comment>
<keyword evidence="4" id="KW-1185">Reference proteome</keyword>
<dbReference type="PROSITE" id="PS51848">
    <property type="entry name" value="BMERB"/>
    <property type="match status" value="1"/>
</dbReference>
<gene>
    <name evidence="3" type="ORF">DEA37_0015290</name>
</gene>